<dbReference type="AlphaFoldDB" id="A0A6A4WMC0"/>
<feature type="region of interest" description="Disordered" evidence="2">
    <location>
        <begin position="526"/>
        <end position="642"/>
    </location>
</feature>
<feature type="region of interest" description="Disordered" evidence="2">
    <location>
        <begin position="80"/>
        <end position="226"/>
    </location>
</feature>
<sequence length="676" mass="71779">MCLNVEILRVIVFDSTRPAARLVRPSPVLHPTPPPALTALCRRQRELKELRAFELLEQAALDSSFSSNSSFVSNLLHAAQSTPERRGRPGAPAALSPLAAPPAASERPGAGAPVGGDRPGAAPTAQPERAAAARGGGAPAAGPAGQSRGCGGQPRAGTVVRPNVAAAGVTPPPGRPDWSAAPCGRPPDSEASLDASLAVSPARAAAPADPEPEEEPEEEQGDRLERYRRLRDQLRRELDGRCERAAGPAGWADPLRRSVRFDDQPDVFEITADGSCDVTLTSEAGDGAAGPERRPAPDRTAGGEQLERGVSPERPAGGCGPPEDRAQSRSRSGAGAASAPAALQDSGPARPAALQDSGPARPAGRTESTRRPAGAEPFLFDRAGLERQRAALDREAATFREENALLSRLRADLQRQRLDLDSEKERWERQKAEDAERMARRTEQERKKLADERKQFEAEKKRHTEEWRKRETPELKALHAKVTALEAELGRRGSSWSQDAARLRARLAHLTADRDRLERLLQSAHQQLARRNARQFSAGAGPHRSGSVEGDEPAAGRRRTTLSRHRSAPDLADGGGSTSSVSTAGGRSSRGSGPDRGGRKATGAGGRRWVWRRQGRAAGGGCGADRSGRQEVGVAPTGAGGRRWVWRRPGRQEVGVAPTGATGGGCGADKGGRRWV</sequence>
<dbReference type="PANTHER" id="PTHR10331:SF6">
    <property type="entry name" value="SPINDLE ASSEMBLY ABNORMAL 4"/>
    <property type="match status" value="1"/>
</dbReference>
<feature type="compositionally biased region" description="Low complexity" evidence="2">
    <location>
        <begin position="89"/>
        <end position="108"/>
    </location>
</feature>
<protein>
    <submittedName>
        <fullName evidence="3">Centromere protein J</fullName>
    </submittedName>
</protein>
<dbReference type="InterPro" id="IPR026581">
    <property type="entry name" value="TCP10L/CENPJ"/>
</dbReference>
<dbReference type="Proteomes" id="UP000440578">
    <property type="component" value="Unassembled WGS sequence"/>
</dbReference>
<evidence type="ECO:0000256" key="1">
    <source>
        <dbReference type="ARBA" id="ARBA00005627"/>
    </source>
</evidence>
<comment type="similarity">
    <text evidence="1">Belongs to the TCP10 family.</text>
</comment>
<keyword evidence="4" id="KW-1185">Reference proteome</keyword>
<reference evidence="3 4" key="1">
    <citation type="submission" date="2019-07" db="EMBL/GenBank/DDBJ databases">
        <title>Draft genome assembly of a fouling barnacle, Amphibalanus amphitrite (Darwin, 1854): The first reference genome for Thecostraca.</title>
        <authorList>
            <person name="Kim W."/>
        </authorList>
    </citation>
    <scope>NUCLEOTIDE SEQUENCE [LARGE SCALE GENOMIC DNA]</scope>
    <source>
        <strain evidence="3">SNU_AA5</strain>
        <tissue evidence="3">Soma without cirri and trophi</tissue>
    </source>
</reference>
<feature type="compositionally biased region" description="Low complexity" evidence="2">
    <location>
        <begin position="120"/>
        <end position="133"/>
    </location>
</feature>
<feature type="compositionally biased region" description="Acidic residues" evidence="2">
    <location>
        <begin position="210"/>
        <end position="220"/>
    </location>
</feature>
<name>A0A6A4WMC0_AMPAM</name>
<comment type="caution">
    <text evidence="3">The sequence shown here is derived from an EMBL/GenBank/DDBJ whole genome shotgun (WGS) entry which is preliminary data.</text>
</comment>
<feature type="region of interest" description="Disordered" evidence="2">
    <location>
        <begin position="270"/>
        <end position="384"/>
    </location>
</feature>
<evidence type="ECO:0000313" key="3">
    <source>
        <dbReference type="EMBL" id="KAF0303328.1"/>
    </source>
</evidence>
<organism evidence="3 4">
    <name type="scientific">Amphibalanus amphitrite</name>
    <name type="common">Striped barnacle</name>
    <name type="synonym">Balanus amphitrite</name>
    <dbReference type="NCBI Taxonomy" id="1232801"/>
    <lineage>
        <taxon>Eukaryota</taxon>
        <taxon>Metazoa</taxon>
        <taxon>Ecdysozoa</taxon>
        <taxon>Arthropoda</taxon>
        <taxon>Crustacea</taxon>
        <taxon>Multicrustacea</taxon>
        <taxon>Cirripedia</taxon>
        <taxon>Thoracica</taxon>
        <taxon>Thoracicalcarea</taxon>
        <taxon>Balanomorpha</taxon>
        <taxon>Balanoidea</taxon>
        <taxon>Balanidae</taxon>
        <taxon>Amphibalaninae</taxon>
        <taxon>Amphibalanus</taxon>
    </lineage>
</organism>
<feature type="region of interest" description="Disordered" evidence="2">
    <location>
        <begin position="423"/>
        <end position="472"/>
    </location>
</feature>
<feature type="compositionally biased region" description="Low complexity" evidence="2">
    <location>
        <begin position="578"/>
        <end position="592"/>
    </location>
</feature>
<gene>
    <name evidence="3" type="primary">Cenpj_1</name>
    <name evidence="3" type="ORF">FJT64_024690</name>
</gene>
<dbReference type="PANTHER" id="PTHR10331">
    <property type="entry name" value="T COMPLEX PROTEIN 10"/>
    <property type="match status" value="1"/>
</dbReference>
<accession>A0A6A4WMC0</accession>
<proteinExistence type="inferred from homology"/>
<feature type="compositionally biased region" description="Basic residues" evidence="2">
    <location>
        <begin position="556"/>
        <end position="566"/>
    </location>
</feature>
<feature type="compositionally biased region" description="Low complexity" evidence="2">
    <location>
        <begin position="329"/>
        <end position="342"/>
    </location>
</feature>
<evidence type="ECO:0000256" key="2">
    <source>
        <dbReference type="SAM" id="MobiDB-lite"/>
    </source>
</evidence>
<dbReference type="EMBL" id="VIIS01000954">
    <property type="protein sequence ID" value="KAF0303328.1"/>
    <property type="molecule type" value="Genomic_DNA"/>
</dbReference>
<evidence type="ECO:0000313" key="4">
    <source>
        <dbReference type="Proteomes" id="UP000440578"/>
    </source>
</evidence>
<dbReference type="OrthoDB" id="10252174at2759"/>
<feature type="region of interest" description="Disordered" evidence="2">
    <location>
        <begin position="654"/>
        <end position="676"/>
    </location>
</feature>